<evidence type="ECO:0000313" key="8">
    <source>
        <dbReference type="Proteomes" id="UP000324870"/>
    </source>
</evidence>
<keyword evidence="5 6" id="KW-0472">Membrane</keyword>
<feature type="transmembrane region" description="Helical" evidence="6">
    <location>
        <begin position="467"/>
        <end position="487"/>
    </location>
</feature>
<dbReference type="Proteomes" id="UP000324870">
    <property type="component" value="Unassembled WGS sequence"/>
</dbReference>
<sequence>MATSTERKSLVKNTATLYVRMLFSMIVGFFTSRILLNQLGIIDFGVYNVVGSIIVIFTFLNSTLLIGTQRFINFELGRGNHENLNKVFSASVVIYVIFAILIFIVAETLGLWFLNTHMNIPQDRMTAANYVYQFTIFSTILSLNQIPYTASIIAHEHMKQYATIGIISTILHFIAVCLLFFFKTDKLILYGLMVFLMVLITSLLYKIYCNRKFKETRFKFCTEKYWYRQMLSFSGWNLFSSISMTLNGQIVGIILNIFFGPVLNAARGLTEQVSGTVRGFVSNFQVAVNPRIIQSYASGDISNFFSLIFKSAKFSFFLLLIIMLPVCIRIESLLVIWLKTVPEYTADFCRIALLASTINTFSLPLATAANANGNIKKFQLYTGIFEIMNIPLSYFFLRIGFQPIVVYFISLIIIVITLYVRLVVLKNLVNLDVSYFVRSVVFRSLITGVVAWGLSCVIANYLDSDNFFLILSYLILSIICTGLTIYIMGLDIGERQYVVNAVRKFIKK</sequence>
<proteinExistence type="predicted"/>
<dbReference type="PANTHER" id="PTHR30250:SF26">
    <property type="entry name" value="PSMA PROTEIN"/>
    <property type="match status" value="1"/>
</dbReference>
<feature type="transmembrane region" description="Helical" evidence="6">
    <location>
        <begin position="316"/>
        <end position="338"/>
    </location>
</feature>
<dbReference type="EMBL" id="VVND01000059">
    <property type="protein sequence ID" value="KAA3157411.1"/>
    <property type="molecule type" value="Genomic_DNA"/>
</dbReference>
<accession>A0ABQ6RZR1</accession>
<dbReference type="RefSeq" id="WP_050805073.1">
    <property type="nucleotide sequence ID" value="NZ_DAWENM010000005.1"/>
</dbReference>
<feature type="transmembrane region" description="Helical" evidence="6">
    <location>
        <begin position="188"/>
        <end position="208"/>
    </location>
</feature>
<feature type="transmembrane region" description="Helical" evidence="6">
    <location>
        <begin position="378"/>
        <end position="397"/>
    </location>
</feature>
<reference evidence="7 8" key="1">
    <citation type="journal article" date="2019" name="Nat. Med.">
        <title>A library of human gut bacterial isolates paired with longitudinal multiomics data enables mechanistic microbiome research.</title>
        <authorList>
            <person name="Poyet M."/>
            <person name="Groussin M."/>
            <person name="Gibbons S.M."/>
            <person name="Avila-Pacheco J."/>
            <person name="Jiang X."/>
            <person name="Kearney S.M."/>
            <person name="Perrotta A.R."/>
            <person name="Berdy B."/>
            <person name="Zhao S."/>
            <person name="Lieberman T.D."/>
            <person name="Swanson P.K."/>
            <person name="Smith M."/>
            <person name="Roesemann S."/>
            <person name="Alexander J.E."/>
            <person name="Rich S.A."/>
            <person name="Livny J."/>
            <person name="Vlamakis H."/>
            <person name="Clish C."/>
            <person name="Bullock K."/>
            <person name="Deik A."/>
            <person name="Scott J."/>
            <person name="Pierce K.A."/>
            <person name="Xavier R.J."/>
            <person name="Alm E.J."/>
        </authorList>
    </citation>
    <scope>NUCLEOTIDE SEQUENCE [LARGE SCALE GENOMIC DNA]</scope>
    <source>
        <strain evidence="7 8">BIOML-A1</strain>
    </source>
</reference>
<feature type="transmembrane region" description="Helical" evidence="6">
    <location>
        <begin position="47"/>
        <end position="66"/>
    </location>
</feature>
<evidence type="ECO:0000256" key="1">
    <source>
        <dbReference type="ARBA" id="ARBA00004651"/>
    </source>
</evidence>
<feature type="transmembrane region" description="Helical" evidence="6">
    <location>
        <begin position="134"/>
        <end position="154"/>
    </location>
</feature>
<evidence type="ECO:0000256" key="3">
    <source>
        <dbReference type="ARBA" id="ARBA00022692"/>
    </source>
</evidence>
<dbReference type="InterPro" id="IPR002797">
    <property type="entry name" value="Polysacc_synth"/>
</dbReference>
<evidence type="ECO:0000256" key="6">
    <source>
        <dbReference type="SAM" id="Phobius"/>
    </source>
</evidence>
<evidence type="ECO:0000256" key="2">
    <source>
        <dbReference type="ARBA" id="ARBA00022475"/>
    </source>
</evidence>
<dbReference type="PANTHER" id="PTHR30250">
    <property type="entry name" value="PST FAMILY PREDICTED COLANIC ACID TRANSPORTER"/>
    <property type="match status" value="1"/>
</dbReference>
<feature type="transmembrane region" description="Helical" evidence="6">
    <location>
        <begin position="17"/>
        <end position="35"/>
    </location>
</feature>
<keyword evidence="4 6" id="KW-1133">Transmembrane helix</keyword>
<feature type="transmembrane region" description="Helical" evidence="6">
    <location>
        <begin position="87"/>
        <end position="114"/>
    </location>
</feature>
<name>A0ABQ6RZR1_9BACT</name>
<evidence type="ECO:0000256" key="5">
    <source>
        <dbReference type="ARBA" id="ARBA00023136"/>
    </source>
</evidence>
<comment type="caution">
    <text evidence="7">The sequence shown here is derived from an EMBL/GenBank/DDBJ whole genome shotgun (WGS) entry which is preliminary data.</text>
</comment>
<feature type="transmembrane region" description="Helical" evidence="6">
    <location>
        <begin position="403"/>
        <end position="424"/>
    </location>
</feature>
<organism evidence="7 8">
    <name type="scientific">Alistipes finegoldii</name>
    <dbReference type="NCBI Taxonomy" id="214856"/>
    <lineage>
        <taxon>Bacteria</taxon>
        <taxon>Pseudomonadati</taxon>
        <taxon>Bacteroidota</taxon>
        <taxon>Bacteroidia</taxon>
        <taxon>Bacteroidales</taxon>
        <taxon>Rikenellaceae</taxon>
        <taxon>Alistipes</taxon>
    </lineage>
</organism>
<feature type="transmembrane region" description="Helical" evidence="6">
    <location>
        <begin position="344"/>
        <end position="366"/>
    </location>
</feature>
<evidence type="ECO:0000256" key="4">
    <source>
        <dbReference type="ARBA" id="ARBA00022989"/>
    </source>
</evidence>
<keyword evidence="8" id="KW-1185">Reference proteome</keyword>
<gene>
    <name evidence="7" type="ORF">F2A26_14720</name>
</gene>
<feature type="transmembrane region" description="Helical" evidence="6">
    <location>
        <begin position="436"/>
        <end position="461"/>
    </location>
</feature>
<comment type="subcellular location">
    <subcellularLocation>
        <location evidence="1">Cell membrane</location>
        <topology evidence="1">Multi-pass membrane protein</topology>
    </subcellularLocation>
</comment>
<keyword evidence="2" id="KW-1003">Cell membrane</keyword>
<dbReference type="Pfam" id="PF01943">
    <property type="entry name" value="Polysacc_synt"/>
    <property type="match status" value="1"/>
</dbReference>
<dbReference type="InterPro" id="IPR050833">
    <property type="entry name" value="Poly_Biosynth_Transport"/>
</dbReference>
<evidence type="ECO:0000313" key="7">
    <source>
        <dbReference type="EMBL" id="KAA3157411.1"/>
    </source>
</evidence>
<protein>
    <submittedName>
        <fullName evidence="7">Oligosaccharide flippase family protein</fullName>
    </submittedName>
</protein>
<keyword evidence="3 6" id="KW-0812">Transmembrane</keyword>
<feature type="transmembrane region" description="Helical" evidence="6">
    <location>
        <begin position="161"/>
        <end position="182"/>
    </location>
</feature>